<dbReference type="EMBL" id="LN890563">
    <property type="protein sequence ID" value="CUS22149.1"/>
    <property type="molecule type" value="Genomic_DNA"/>
</dbReference>
<evidence type="ECO:0000313" key="1">
    <source>
        <dbReference type="EMBL" id="CUS22149.1"/>
    </source>
</evidence>
<accession>A0A0N7MLF6</accession>
<sequence>MLCIFFLGSVSRLFVKEAKEAPLRAPLAAPLRYSRSVLVTSHGINYPVNIYPSRRVRSCTGYFLGRRVEYFIQRLETPYAPLTPVALRLTPSRDHSFSSLRLVSFCAFCAFCAFHIAVRAKTPDRHSSQTTISARLHPDAISSKPCMRRSKPCICRTRAMYYHPHTLHL</sequence>
<protein>
    <submittedName>
        <fullName evidence="1">LAQU0S04e09296g1_1</fullName>
    </submittedName>
</protein>
<proteinExistence type="predicted"/>
<organism evidence="1 2">
    <name type="scientific">Lachancea quebecensis</name>
    <dbReference type="NCBI Taxonomy" id="1654605"/>
    <lineage>
        <taxon>Eukaryota</taxon>
        <taxon>Fungi</taxon>
        <taxon>Dikarya</taxon>
        <taxon>Ascomycota</taxon>
        <taxon>Saccharomycotina</taxon>
        <taxon>Saccharomycetes</taxon>
        <taxon>Saccharomycetales</taxon>
        <taxon>Saccharomycetaceae</taxon>
        <taxon>Lachancea</taxon>
    </lineage>
</organism>
<keyword evidence="2" id="KW-1185">Reference proteome</keyword>
<reference evidence="2" key="1">
    <citation type="submission" date="2015-10" db="EMBL/GenBank/DDBJ databases">
        <authorList>
            <person name="Devillers H."/>
        </authorList>
    </citation>
    <scope>NUCLEOTIDE SEQUENCE [LARGE SCALE GENOMIC DNA]</scope>
</reference>
<dbReference type="AlphaFoldDB" id="A0A0N7MLF6"/>
<evidence type="ECO:0000313" key="2">
    <source>
        <dbReference type="Proteomes" id="UP000236544"/>
    </source>
</evidence>
<dbReference type="Proteomes" id="UP000236544">
    <property type="component" value="Unassembled WGS sequence"/>
</dbReference>
<gene>
    <name evidence="1" type="ORF">LAQU0_S04e09296g</name>
</gene>
<name>A0A0N7MLF6_9SACH</name>